<evidence type="ECO:0000313" key="13">
    <source>
        <dbReference type="Proteomes" id="UP001501446"/>
    </source>
</evidence>
<dbReference type="EMBL" id="BAABLN010000003">
    <property type="protein sequence ID" value="GAA4690858.1"/>
    <property type="molecule type" value="Genomic_DNA"/>
</dbReference>
<dbReference type="Pfam" id="PF23539">
    <property type="entry name" value="DUF7134"/>
    <property type="match status" value="1"/>
</dbReference>
<dbReference type="CDD" id="cd16917">
    <property type="entry name" value="HATPase_UhpB-NarQ-NarX-like"/>
    <property type="match status" value="1"/>
</dbReference>
<sequence length="381" mass="40859">MSGGIFVSLSFLTAGALDGGRSLWCAAVVALPLLFRRAAPVATAFAVGGLALFVLVVFNVATIGLCMWAVPCLMYTVAVRASRKKRRAVLLTALLGCAIFGALCYRWFFAFYGPPTLLEWALAALMFTVVSALVVIVAFLAGDLARTRRLRREQLEDRARRLEVESEQEVRLAAQDERTRIAREMHDVVAHSLSVVIAQADGARYAAASNPEVAVQTLETISETARGSLTEMRKLLGVLRTGSETETKPVPQLGDIPELVRSVQAAGLPVQFQESGTPALSTGAQLSLYRVVQEGLTNVLKHAWQAGSVRVSIDHQRDFSWVEVVNDGAGANDPPRAPGAGHGLQGLRERVALYGGEMTAGPHVTRADVFVVQATIPSEGA</sequence>
<feature type="transmembrane region" description="Helical" evidence="10">
    <location>
        <begin position="88"/>
        <end position="108"/>
    </location>
</feature>
<evidence type="ECO:0000256" key="9">
    <source>
        <dbReference type="SAM" id="Coils"/>
    </source>
</evidence>
<dbReference type="PANTHER" id="PTHR24421">
    <property type="entry name" value="NITRATE/NITRITE SENSOR PROTEIN NARX-RELATED"/>
    <property type="match status" value="1"/>
</dbReference>
<dbReference type="SMART" id="SM00387">
    <property type="entry name" value="HATPase_c"/>
    <property type="match status" value="1"/>
</dbReference>
<dbReference type="InterPro" id="IPR055558">
    <property type="entry name" value="DUF7134"/>
</dbReference>
<keyword evidence="10" id="KW-0812">Transmembrane</keyword>
<keyword evidence="4" id="KW-0808">Transferase</keyword>
<feature type="domain" description="Histidine kinase/HSP90-like ATPase" evidence="11">
    <location>
        <begin position="283"/>
        <end position="380"/>
    </location>
</feature>
<comment type="catalytic activity">
    <reaction evidence="1">
        <text>ATP + protein L-histidine = ADP + protein N-phospho-L-histidine.</text>
        <dbReference type="EC" id="2.7.13.3"/>
    </reaction>
</comment>
<dbReference type="Proteomes" id="UP001501446">
    <property type="component" value="Unassembled WGS sequence"/>
</dbReference>
<keyword evidence="10" id="KW-1133">Transmembrane helix</keyword>
<dbReference type="Pfam" id="PF02518">
    <property type="entry name" value="HATPase_c"/>
    <property type="match status" value="1"/>
</dbReference>
<keyword evidence="10" id="KW-0472">Membrane</keyword>
<dbReference type="Gene3D" id="3.30.565.10">
    <property type="entry name" value="Histidine kinase-like ATPase, C-terminal domain"/>
    <property type="match status" value="1"/>
</dbReference>
<keyword evidence="3" id="KW-0597">Phosphoprotein</keyword>
<dbReference type="InterPro" id="IPR003594">
    <property type="entry name" value="HATPase_dom"/>
</dbReference>
<feature type="coiled-coil region" evidence="9">
    <location>
        <begin position="145"/>
        <end position="172"/>
    </location>
</feature>
<dbReference type="PANTHER" id="PTHR24421:SF10">
    <property type="entry name" value="NITRATE_NITRITE SENSOR PROTEIN NARQ"/>
    <property type="match status" value="1"/>
</dbReference>
<dbReference type="InterPro" id="IPR050482">
    <property type="entry name" value="Sensor_HK_TwoCompSys"/>
</dbReference>
<keyword evidence="13" id="KW-1185">Reference proteome</keyword>
<evidence type="ECO:0000256" key="7">
    <source>
        <dbReference type="ARBA" id="ARBA00022840"/>
    </source>
</evidence>
<proteinExistence type="predicted"/>
<organism evidence="12 13">
    <name type="scientific">Kocuria gwangalliensis</name>
    <dbReference type="NCBI Taxonomy" id="501592"/>
    <lineage>
        <taxon>Bacteria</taxon>
        <taxon>Bacillati</taxon>
        <taxon>Actinomycetota</taxon>
        <taxon>Actinomycetes</taxon>
        <taxon>Micrococcales</taxon>
        <taxon>Micrococcaceae</taxon>
        <taxon>Kocuria</taxon>
    </lineage>
</organism>
<dbReference type="InterPro" id="IPR011712">
    <property type="entry name" value="Sig_transdc_His_kin_sub3_dim/P"/>
</dbReference>
<protein>
    <recommendedName>
        <fullName evidence="2">histidine kinase</fullName>
        <ecNumber evidence="2">2.7.13.3</ecNumber>
    </recommendedName>
</protein>
<keyword evidence="6" id="KW-0418">Kinase</keyword>
<dbReference type="EC" id="2.7.13.3" evidence="2"/>
<evidence type="ECO:0000256" key="8">
    <source>
        <dbReference type="ARBA" id="ARBA00023012"/>
    </source>
</evidence>
<keyword evidence="5" id="KW-0547">Nucleotide-binding</keyword>
<keyword evidence="7" id="KW-0067">ATP-binding</keyword>
<evidence type="ECO:0000256" key="6">
    <source>
        <dbReference type="ARBA" id="ARBA00022777"/>
    </source>
</evidence>
<dbReference type="Gene3D" id="1.20.5.1930">
    <property type="match status" value="1"/>
</dbReference>
<dbReference type="SUPFAM" id="SSF55874">
    <property type="entry name" value="ATPase domain of HSP90 chaperone/DNA topoisomerase II/histidine kinase"/>
    <property type="match status" value="1"/>
</dbReference>
<feature type="transmembrane region" description="Helical" evidence="10">
    <location>
        <begin position="120"/>
        <end position="142"/>
    </location>
</feature>
<keyword evidence="8" id="KW-0902">Two-component regulatory system</keyword>
<keyword evidence="9" id="KW-0175">Coiled coil</keyword>
<dbReference type="InterPro" id="IPR036890">
    <property type="entry name" value="HATPase_C_sf"/>
</dbReference>
<evidence type="ECO:0000256" key="3">
    <source>
        <dbReference type="ARBA" id="ARBA00022553"/>
    </source>
</evidence>
<reference evidence="13" key="1">
    <citation type="journal article" date="2019" name="Int. J. Syst. Evol. Microbiol.">
        <title>The Global Catalogue of Microorganisms (GCM) 10K type strain sequencing project: providing services to taxonomists for standard genome sequencing and annotation.</title>
        <authorList>
            <consortium name="The Broad Institute Genomics Platform"/>
            <consortium name="The Broad Institute Genome Sequencing Center for Infectious Disease"/>
            <person name="Wu L."/>
            <person name="Ma J."/>
        </authorList>
    </citation>
    <scope>NUCLEOTIDE SEQUENCE [LARGE SCALE GENOMIC DNA]</scope>
    <source>
        <strain evidence="13">JCM 18958</strain>
    </source>
</reference>
<accession>A0ABP8WMB0</accession>
<feature type="transmembrane region" description="Helical" evidence="10">
    <location>
        <begin position="49"/>
        <end position="76"/>
    </location>
</feature>
<evidence type="ECO:0000256" key="10">
    <source>
        <dbReference type="SAM" id="Phobius"/>
    </source>
</evidence>
<evidence type="ECO:0000259" key="11">
    <source>
        <dbReference type="SMART" id="SM00387"/>
    </source>
</evidence>
<dbReference type="Pfam" id="PF07730">
    <property type="entry name" value="HisKA_3"/>
    <property type="match status" value="1"/>
</dbReference>
<comment type="caution">
    <text evidence="12">The sequence shown here is derived from an EMBL/GenBank/DDBJ whole genome shotgun (WGS) entry which is preliminary data.</text>
</comment>
<evidence type="ECO:0000256" key="4">
    <source>
        <dbReference type="ARBA" id="ARBA00022679"/>
    </source>
</evidence>
<evidence type="ECO:0000256" key="1">
    <source>
        <dbReference type="ARBA" id="ARBA00000085"/>
    </source>
</evidence>
<evidence type="ECO:0000313" key="12">
    <source>
        <dbReference type="EMBL" id="GAA4690858.1"/>
    </source>
</evidence>
<evidence type="ECO:0000256" key="2">
    <source>
        <dbReference type="ARBA" id="ARBA00012438"/>
    </source>
</evidence>
<name>A0ABP8WMB0_9MICC</name>
<gene>
    <name evidence="12" type="ORF">GCM10025781_04720</name>
</gene>
<evidence type="ECO:0000256" key="5">
    <source>
        <dbReference type="ARBA" id="ARBA00022741"/>
    </source>
</evidence>